<evidence type="ECO:0000256" key="1">
    <source>
        <dbReference type="SAM" id="MobiDB-lite"/>
    </source>
</evidence>
<accession>A0A8H8CEG0</accession>
<dbReference type="EMBL" id="JAFIQS010000016">
    <property type="protein sequence ID" value="KAG5163142.1"/>
    <property type="molecule type" value="Genomic_DNA"/>
</dbReference>
<evidence type="ECO:0000313" key="2">
    <source>
        <dbReference type="EMBL" id="KAG5163142.1"/>
    </source>
</evidence>
<feature type="region of interest" description="Disordered" evidence="1">
    <location>
        <begin position="1"/>
        <end position="69"/>
    </location>
</feature>
<reference evidence="2" key="1">
    <citation type="submission" date="2021-02" db="EMBL/GenBank/DDBJ databases">
        <title>Psilocybe cubensis genome.</title>
        <authorList>
            <person name="Mckernan K.J."/>
            <person name="Crawford S."/>
            <person name="Trippe A."/>
            <person name="Kane L.T."/>
            <person name="Mclaughlin S."/>
        </authorList>
    </citation>
    <scope>NUCLEOTIDE SEQUENCE [LARGE SCALE GENOMIC DNA]</scope>
    <source>
        <strain evidence="2">MGC-MH-2018</strain>
    </source>
</reference>
<proteinExistence type="predicted"/>
<organism evidence="2">
    <name type="scientific">Psilocybe cubensis</name>
    <name type="common">Psychedelic mushroom</name>
    <name type="synonym">Stropharia cubensis</name>
    <dbReference type="NCBI Taxonomy" id="181762"/>
    <lineage>
        <taxon>Eukaryota</taxon>
        <taxon>Fungi</taxon>
        <taxon>Dikarya</taxon>
        <taxon>Basidiomycota</taxon>
        <taxon>Agaricomycotina</taxon>
        <taxon>Agaricomycetes</taxon>
        <taxon>Agaricomycetidae</taxon>
        <taxon>Agaricales</taxon>
        <taxon>Agaricineae</taxon>
        <taxon>Strophariaceae</taxon>
        <taxon>Psilocybe</taxon>
    </lineage>
</organism>
<sequence length="101" mass="10517">MKPVNGDGEEESAGAEEEEDTDADESEDVEDAEDGVEDMEDEEDNGAVGVGEEDELESVAEDDDPPVITEPVIGMGVVISVDEVAPAVLDSGVVEEDPPAI</sequence>
<feature type="compositionally biased region" description="Acidic residues" evidence="1">
    <location>
        <begin position="7"/>
        <end position="65"/>
    </location>
</feature>
<gene>
    <name evidence="2" type="ORF">JR316_012010</name>
</gene>
<protein>
    <submittedName>
        <fullName evidence="2">Uncharacterized protein</fullName>
    </submittedName>
</protein>
<name>A0A8H8CEG0_PSICU</name>
<dbReference type="AlphaFoldDB" id="A0A8H8CEG0"/>
<comment type="caution">
    <text evidence="2">The sequence shown here is derived from an EMBL/GenBank/DDBJ whole genome shotgun (WGS) entry which is preliminary data.</text>
</comment>